<sequence length="227" mass="25908">MGSFTLSVYFKSELTSWLVARIPEPVVDDLIKLETALDAHAIRPCVTRDIPRDLAIPDSGGTGVMRKLERSLGPRREEVTFQDCFKCALKKGRLCFTVRQMPCVMRAFFPRFIESRDPLALVYAGVLVRKHYRLRMAFRSLVQRVDETAEGGTAISLSASSASLQRFVSPTEVSTMRTPVEEEFSQQDAVETRRRRAEQLLHVTQQLARRPVPKFRFMEKSLKTLDL</sequence>
<dbReference type="Proteomes" id="UP000805193">
    <property type="component" value="Unassembled WGS sequence"/>
</dbReference>
<accession>A0AC60QKX3</accession>
<reference evidence="1 2" key="1">
    <citation type="journal article" date="2020" name="Cell">
        <title>Large-Scale Comparative Analyses of Tick Genomes Elucidate Their Genetic Diversity and Vector Capacities.</title>
        <authorList>
            <consortium name="Tick Genome and Microbiome Consortium (TIGMIC)"/>
            <person name="Jia N."/>
            <person name="Wang J."/>
            <person name="Shi W."/>
            <person name="Du L."/>
            <person name="Sun Y."/>
            <person name="Zhan W."/>
            <person name="Jiang J.F."/>
            <person name="Wang Q."/>
            <person name="Zhang B."/>
            <person name="Ji P."/>
            <person name="Bell-Sakyi L."/>
            <person name="Cui X.M."/>
            <person name="Yuan T.T."/>
            <person name="Jiang B.G."/>
            <person name="Yang W.F."/>
            <person name="Lam T.T."/>
            <person name="Chang Q.C."/>
            <person name="Ding S.J."/>
            <person name="Wang X.J."/>
            <person name="Zhu J.G."/>
            <person name="Ruan X.D."/>
            <person name="Zhao L."/>
            <person name="Wei J.T."/>
            <person name="Ye R.Z."/>
            <person name="Que T.C."/>
            <person name="Du C.H."/>
            <person name="Zhou Y.H."/>
            <person name="Cheng J.X."/>
            <person name="Dai P.F."/>
            <person name="Guo W.B."/>
            <person name="Han X.H."/>
            <person name="Huang E.J."/>
            <person name="Li L.F."/>
            <person name="Wei W."/>
            <person name="Gao Y.C."/>
            <person name="Liu J.Z."/>
            <person name="Shao H.Z."/>
            <person name="Wang X."/>
            <person name="Wang C.C."/>
            <person name="Yang T.C."/>
            <person name="Huo Q.B."/>
            <person name="Li W."/>
            <person name="Chen H.Y."/>
            <person name="Chen S.E."/>
            <person name="Zhou L.G."/>
            <person name="Ni X.B."/>
            <person name="Tian J.H."/>
            <person name="Sheng Y."/>
            <person name="Liu T."/>
            <person name="Pan Y.S."/>
            <person name="Xia L.Y."/>
            <person name="Li J."/>
            <person name="Zhao F."/>
            <person name="Cao W.C."/>
        </authorList>
    </citation>
    <scope>NUCLEOTIDE SEQUENCE [LARGE SCALE GENOMIC DNA]</scope>
    <source>
        <strain evidence="1">Iper-2018</strain>
    </source>
</reference>
<evidence type="ECO:0000313" key="2">
    <source>
        <dbReference type="Proteomes" id="UP000805193"/>
    </source>
</evidence>
<organism evidence="1 2">
    <name type="scientific">Ixodes persulcatus</name>
    <name type="common">Taiga tick</name>
    <dbReference type="NCBI Taxonomy" id="34615"/>
    <lineage>
        <taxon>Eukaryota</taxon>
        <taxon>Metazoa</taxon>
        <taxon>Ecdysozoa</taxon>
        <taxon>Arthropoda</taxon>
        <taxon>Chelicerata</taxon>
        <taxon>Arachnida</taxon>
        <taxon>Acari</taxon>
        <taxon>Parasitiformes</taxon>
        <taxon>Ixodida</taxon>
        <taxon>Ixodoidea</taxon>
        <taxon>Ixodidae</taxon>
        <taxon>Ixodinae</taxon>
        <taxon>Ixodes</taxon>
    </lineage>
</organism>
<name>A0AC60QKX3_IXOPE</name>
<keyword evidence="2" id="KW-1185">Reference proteome</keyword>
<dbReference type="EMBL" id="JABSTQ010007484">
    <property type="protein sequence ID" value="KAG0435643.1"/>
    <property type="molecule type" value="Genomic_DNA"/>
</dbReference>
<evidence type="ECO:0000313" key="1">
    <source>
        <dbReference type="EMBL" id="KAG0435643.1"/>
    </source>
</evidence>
<proteinExistence type="predicted"/>
<comment type="caution">
    <text evidence="1">The sequence shown here is derived from an EMBL/GenBank/DDBJ whole genome shotgun (WGS) entry which is preliminary data.</text>
</comment>
<protein>
    <submittedName>
        <fullName evidence="1">Uncharacterized protein</fullName>
    </submittedName>
</protein>
<gene>
    <name evidence="1" type="ORF">HPB47_018377</name>
</gene>